<organism evidence="1 2">
    <name type="scientific">Kaistella flava</name>
    <name type="common">ex Peng et al. 2021</name>
    <dbReference type="NCBI Taxonomy" id="2038776"/>
    <lineage>
        <taxon>Bacteria</taxon>
        <taxon>Pseudomonadati</taxon>
        <taxon>Bacteroidota</taxon>
        <taxon>Flavobacteriia</taxon>
        <taxon>Flavobacteriales</taxon>
        <taxon>Weeksellaceae</taxon>
        <taxon>Chryseobacterium group</taxon>
        <taxon>Kaistella</taxon>
    </lineage>
</organism>
<accession>A0A7M2Y9F8</accession>
<dbReference type="RefSeq" id="WP_193813514.1">
    <property type="nucleotide sequence ID" value="NZ_CP040442.1"/>
</dbReference>
<dbReference type="KEGG" id="kfa:Q73A0000_07845"/>
<evidence type="ECO:0000313" key="1">
    <source>
        <dbReference type="EMBL" id="QOW10285.1"/>
    </source>
</evidence>
<dbReference type="EMBL" id="CP040442">
    <property type="protein sequence ID" value="QOW10285.1"/>
    <property type="molecule type" value="Genomic_DNA"/>
</dbReference>
<gene>
    <name evidence="1" type="ORF">Q73A0000_07845</name>
</gene>
<keyword evidence="2" id="KW-1185">Reference proteome</keyword>
<reference evidence="1 2" key="1">
    <citation type="submission" date="2019-05" db="EMBL/GenBank/DDBJ databases">
        <title>Chryseobacterium sp. isolated from King George Island, maritime Antarctica.</title>
        <authorList>
            <person name="Peng X."/>
        </authorList>
    </citation>
    <scope>NUCLEOTIDE SEQUENCE [LARGE SCALE GENOMIC DNA]</scope>
    <source>
        <strain evidence="1 2">7-3A</strain>
    </source>
</reference>
<evidence type="ECO:0000313" key="2">
    <source>
        <dbReference type="Proteomes" id="UP000594195"/>
    </source>
</evidence>
<dbReference type="AlphaFoldDB" id="A0A7M2Y9F8"/>
<dbReference type="Proteomes" id="UP000594195">
    <property type="component" value="Chromosome"/>
</dbReference>
<protein>
    <submittedName>
        <fullName evidence="1">Uncharacterized protein</fullName>
    </submittedName>
</protein>
<sequence>MELEDLYKEIKLALNTADGIENYVKRSYGLVFDYCIARYVFYESEFSVYKRYRTPEMDLEEYTIENKDYHYIFILLCAIKSPEILEILNFIILPTDYFTLTEKSILREIEISKRLLK</sequence>
<proteinExistence type="predicted"/>
<name>A0A7M2Y9F8_9FLAO</name>